<dbReference type="InterPro" id="IPR006741">
    <property type="entry name" value="AgrB"/>
</dbReference>
<keyword evidence="4 8" id="KW-0812">Transmembrane</keyword>
<dbReference type="KEGG" id="pmq:PM3016_1843"/>
<evidence type="ECO:0000256" key="3">
    <source>
        <dbReference type="ARBA" id="ARBA00022670"/>
    </source>
</evidence>
<feature type="transmembrane region" description="Helical" evidence="8">
    <location>
        <begin position="27"/>
        <end position="48"/>
    </location>
</feature>
<keyword evidence="5" id="KW-0378">Hydrolase</keyword>
<dbReference type="STRING" id="1116391.PM3016_1843"/>
<dbReference type="GO" id="GO:0009372">
    <property type="term" value="P:quorum sensing"/>
    <property type="evidence" value="ECO:0007669"/>
    <property type="project" value="UniProtKB-KW"/>
</dbReference>
<dbReference type="Pfam" id="PF04647">
    <property type="entry name" value="AgrB"/>
    <property type="match status" value="1"/>
</dbReference>
<evidence type="ECO:0000256" key="2">
    <source>
        <dbReference type="ARBA" id="ARBA00022654"/>
    </source>
</evidence>
<keyword evidence="10" id="KW-1185">Reference proteome</keyword>
<proteinExistence type="predicted"/>
<feature type="transmembrane region" description="Helical" evidence="8">
    <location>
        <begin position="134"/>
        <end position="152"/>
    </location>
</feature>
<gene>
    <name evidence="9" type="ORF">PM3016_1843</name>
</gene>
<evidence type="ECO:0000256" key="6">
    <source>
        <dbReference type="ARBA" id="ARBA00022989"/>
    </source>
</evidence>
<protein>
    <submittedName>
        <fullName evidence="9">Accessory protein regulator B</fullName>
    </submittedName>
</protein>
<evidence type="ECO:0000256" key="4">
    <source>
        <dbReference type="ARBA" id="ARBA00022692"/>
    </source>
</evidence>
<dbReference type="GO" id="GO:0008233">
    <property type="term" value="F:peptidase activity"/>
    <property type="evidence" value="ECO:0007669"/>
    <property type="project" value="UniProtKB-KW"/>
</dbReference>
<evidence type="ECO:0000313" key="10">
    <source>
        <dbReference type="Proteomes" id="UP000007523"/>
    </source>
</evidence>
<evidence type="ECO:0000256" key="1">
    <source>
        <dbReference type="ARBA" id="ARBA00022475"/>
    </source>
</evidence>
<keyword evidence="6 8" id="KW-1133">Transmembrane helix</keyword>
<evidence type="ECO:0000313" key="9">
    <source>
        <dbReference type="EMBL" id="AFC28751.1"/>
    </source>
</evidence>
<reference evidence="9 10" key="1">
    <citation type="journal article" date="2012" name="J. Bacteriol.">
        <title>Complete Genome Sequence of Paenibacillus mucilaginosus 3016, a Bacterium Functional as Microbial Fertilizer.</title>
        <authorList>
            <person name="Ma M."/>
            <person name="Wang Z."/>
            <person name="Li L."/>
            <person name="Jiang X."/>
            <person name="Guan D."/>
            <person name="Cao F."/>
            <person name="Chen H."/>
            <person name="Wang X."/>
            <person name="Shen D."/>
            <person name="Du B."/>
            <person name="Li J."/>
        </authorList>
    </citation>
    <scope>NUCLEOTIDE SEQUENCE [LARGE SCALE GENOMIC DNA]</scope>
    <source>
        <strain evidence="9 10">3016</strain>
    </source>
</reference>
<dbReference type="Proteomes" id="UP000007523">
    <property type="component" value="Chromosome"/>
</dbReference>
<sequence>MNWIDHSAMKIATKIRENYEFAASEKVLFYALSLIINTSSAILITIIIGTLTNHLLNALLAIISFLVIRNVSGGFHLRSSLACCVFSTIMLVIFTHSTYKFSYLGYLLNLISLLIMLYQAPFGIENYSRIPKKYYSYLKLIAVVLVTSNFFIQSSLLATVFFAQSLTLMTFTYNLVTRIEGSFPDEKTDRKVC</sequence>
<keyword evidence="7 8" id="KW-0472">Membrane</keyword>
<keyword evidence="3" id="KW-0645">Protease</keyword>
<dbReference type="RefSeq" id="WP_014369255.1">
    <property type="nucleotide sequence ID" value="NC_016935.1"/>
</dbReference>
<dbReference type="EMBL" id="CP003235">
    <property type="protein sequence ID" value="AFC28751.1"/>
    <property type="molecule type" value="Genomic_DNA"/>
</dbReference>
<dbReference type="GO" id="GO:0016020">
    <property type="term" value="C:membrane"/>
    <property type="evidence" value="ECO:0007669"/>
    <property type="project" value="InterPro"/>
</dbReference>
<evidence type="ECO:0000256" key="5">
    <source>
        <dbReference type="ARBA" id="ARBA00022801"/>
    </source>
</evidence>
<evidence type="ECO:0000256" key="8">
    <source>
        <dbReference type="SAM" id="Phobius"/>
    </source>
</evidence>
<name>H6NH73_9BACL</name>
<organism evidence="9 10">
    <name type="scientific">Paenibacillus mucilaginosus 3016</name>
    <dbReference type="NCBI Taxonomy" id="1116391"/>
    <lineage>
        <taxon>Bacteria</taxon>
        <taxon>Bacillati</taxon>
        <taxon>Bacillota</taxon>
        <taxon>Bacilli</taxon>
        <taxon>Bacillales</taxon>
        <taxon>Paenibacillaceae</taxon>
        <taxon>Paenibacillus</taxon>
    </lineage>
</organism>
<feature type="transmembrane region" description="Helical" evidence="8">
    <location>
        <begin position="103"/>
        <end position="122"/>
    </location>
</feature>
<dbReference type="SMART" id="SM00793">
    <property type="entry name" value="AgrB"/>
    <property type="match status" value="1"/>
</dbReference>
<feature type="transmembrane region" description="Helical" evidence="8">
    <location>
        <begin position="79"/>
        <end position="97"/>
    </location>
</feature>
<dbReference type="GO" id="GO:0006508">
    <property type="term" value="P:proteolysis"/>
    <property type="evidence" value="ECO:0007669"/>
    <property type="project" value="UniProtKB-KW"/>
</dbReference>
<keyword evidence="2" id="KW-0673">Quorum sensing</keyword>
<dbReference type="AlphaFoldDB" id="H6NH73"/>
<evidence type="ECO:0000256" key="7">
    <source>
        <dbReference type="ARBA" id="ARBA00023136"/>
    </source>
</evidence>
<dbReference type="HOGENOM" id="CLU_119880_0_0_9"/>
<accession>H6NH73</accession>
<keyword evidence="1" id="KW-1003">Cell membrane</keyword>